<protein>
    <submittedName>
        <fullName evidence="1">Uncharacterized protein</fullName>
    </submittedName>
</protein>
<dbReference type="AlphaFoldDB" id="A0A1Z5RFU7"/>
<keyword evidence="2" id="KW-1185">Reference proteome</keyword>
<reference evidence="2" key="2">
    <citation type="journal article" date="2018" name="Plant J.">
        <title>The Sorghum bicolor reference genome: improved assembly, gene annotations, a transcriptome atlas, and signatures of genome organization.</title>
        <authorList>
            <person name="McCormick R.F."/>
            <person name="Truong S.K."/>
            <person name="Sreedasyam A."/>
            <person name="Jenkins J."/>
            <person name="Shu S."/>
            <person name="Sims D."/>
            <person name="Kennedy M."/>
            <person name="Amirebrahimi M."/>
            <person name="Weers B.D."/>
            <person name="McKinley B."/>
            <person name="Mattison A."/>
            <person name="Morishige D.T."/>
            <person name="Grimwood J."/>
            <person name="Schmutz J."/>
            <person name="Mullet J.E."/>
        </authorList>
    </citation>
    <scope>NUCLEOTIDE SEQUENCE [LARGE SCALE GENOMIC DNA]</scope>
    <source>
        <strain evidence="2">cv. BTx623</strain>
    </source>
</reference>
<proteinExistence type="predicted"/>
<dbReference type="EMBL" id="CM000765">
    <property type="protein sequence ID" value="OQU82381.1"/>
    <property type="molecule type" value="Genomic_DNA"/>
</dbReference>
<reference evidence="1 2" key="1">
    <citation type="journal article" date="2009" name="Nature">
        <title>The Sorghum bicolor genome and the diversification of grasses.</title>
        <authorList>
            <person name="Paterson A.H."/>
            <person name="Bowers J.E."/>
            <person name="Bruggmann R."/>
            <person name="Dubchak I."/>
            <person name="Grimwood J."/>
            <person name="Gundlach H."/>
            <person name="Haberer G."/>
            <person name="Hellsten U."/>
            <person name="Mitros T."/>
            <person name="Poliakov A."/>
            <person name="Schmutz J."/>
            <person name="Spannagl M."/>
            <person name="Tang H."/>
            <person name="Wang X."/>
            <person name="Wicker T."/>
            <person name="Bharti A.K."/>
            <person name="Chapman J."/>
            <person name="Feltus F.A."/>
            <person name="Gowik U."/>
            <person name="Grigoriev I.V."/>
            <person name="Lyons E."/>
            <person name="Maher C.A."/>
            <person name="Martis M."/>
            <person name="Narechania A."/>
            <person name="Otillar R.P."/>
            <person name="Penning B.W."/>
            <person name="Salamov A.A."/>
            <person name="Wang Y."/>
            <person name="Zhang L."/>
            <person name="Carpita N.C."/>
            <person name="Freeling M."/>
            <person name="Gingle A.R."/>
            <person name="Hash C.T."/>
            <person name="Keller B."/>
            <person name="Klein P."/>
            <person name="Kresovich S."/>
            <person name="McCann M.C."/>
            <person name="Ming R."/>
            <person name="Peterson D.G."/>
            <person name="Mehboob-ur-Rahman"/>
            <person name="Ware D."/>
            <person name="Westhoff P."/>
            <person name="Mayer K.F."/>
            <person name="Messing J."/>
            <person name="Rokhsar D.S."/>
        </authorList>
    </citation>
    <scope>NUCLEOTIDE SEQUENCE [LARGE SCALE GENOMIC DNA]</scope>
    <source>
        <strain evidence="2">cv. BTx623</strain>
    </source>
</reference>
<dbReference type="SUPFAM" id="SSF50965">
    <property type="entry name" value="Galactose oxidase, central domain"/>
    <property type="match status" value="1"/>
</dbReference>
<evidence type="ECO:0000313" key="2">
    <source>
        <dbReference type="Proteomes" id="UP000000768"/>
    </source>
</evidence>
<dbReference type="InParanoid" id="A0A1Z5RFU7"/>
<accession>A0A1Z5RFU7</accession>
<dbReference type="Proteomes" id="UP000000768">
    <property type="component" value="Chromosome 6"/>
</dbReference>
<name>A0A1Z5RFU7_SORBI</name>
<dbReference type="eggNOG" id="ENOG502R52Q">
    <property type="taxonomic scope" value="Eukaryota"/>
</dbReference>
<dbReference type="OMA" id="DHIDISH"/>
<evidence type="ECO:0000313" key="1">
    <source>
        <dbReference type="EMBL" id="OQU82381.1"/>
    </source>
</evidence>
<dbReference type="Gramene" id="OQU82381">
    <property type="protein sequence ID" value="OQU82381"/>
    <property type="gene ID" value="SORBI_3006G223850"/>
</dbReference>
<dbReference type="InterPro" id="IPR011043">
    <property type="entry name" value="Gal_Oxase/kelch_b-propeller"/>
</dbReference>
<organism evidence="1 2">
    <name type="scientific">Sorghum bicolor</name>
    <name type="common">Sorghum</name>
    <name type="synonym">Sorghum vulgare</name>
    <dbReference type="NCBI Taxonomy" id="4558"/>
    <lineage>
        <taxon>Eukaryota</taxon>
        <taxon>Viridiplantae</taxon>
        <taxon>Streptophyta</taxon>
        <taxon>Embryophyta</taxon>
        <taxon>Tracheophyta</taxon>
        <taxon>Spermatophyta</taxon>
        <taxon>Magnoliopsida</taxon>
        <taxon>Liliopsida</taxon>
        <taxon>Poales</taxon>
        <taxon>Poaceae</taxon>
        <taxon>PACMAD clade</taxon>
        <taxon>Panicoideae</taxon>
        <taxon>Andropogonodae</taxon>
        <taxon>Andropogoneae</taxon>
        <taxon>Sorghinae</taxon>
        <taxon>Sorghum</taxon>
    </lineage>
</organism>
<gene>
    <name evidence="1" type="ORF">SORBI_3006G223850</name>
</gene>
<sequence>MATNDFVASDYHLAIVAEAEEEGDGDKKCNLFRCFCCWGKYCRPHVPRLPAGRDLPSDAGDDHHTWSVLVGCISAKEPFHNLRLHRFRVAASGRVIGRTDDALEPVLAVSPGGDDDDDGKTFIASASVALAPGAGGLGRLYGCYTQEPGFDGAIIRSAADLPPADAQPQLPYRAFAVDLDTESLLSPPPPPLPFLYGTYGTVSAHGKLWAPSVVSFEQSLSVRVVMHRLELDDDDASWGEAASVDMPPVHPRPYLEGYAVIGDRFILLSLSDSTFFCFDCATTGGGTLTPVKTAGGKSSSKYIPICGKAVHLAGVGDDMVVYFIQRTMLFEYRLSEDEEGKLFIAPPVEVEALWPYHYEGYGKVVHLAGRMLCAVWMNVYLPCGCAQRHALIPRVSHNVARGKLTTCHKQMLQPLLSFETVTPGECAVDDPPAWHFVQQQAGPNNKLYVIPSDPAQNHYEVDVSTMLCSVIELERPHDGGACFSVVSRAGHHIVALGDTLQDVYVLDEPALKWLPVPVTSSFPGSVDLARKVNITGFVDLVHDDILVVSDADVAGCFLLDLRRKEWFVVKPPPGMWQRVEGVLCGRCLLAEGFVYTCSGIGFIAFELAFTSYHRLSATTIEVKLQEMAKGRKVPVRIDHIDISHSTVDHEGWIWTSHAYSL</sequence>